<proteinExistence type="predicted"/>
<organism evidence="1 2">
    <name type="scientific">Pyropia yezoensis</name>
    <name type="common">Susabi-nori</name>
    <name type="synonym">Porphyra yezoensis</name>
    <dbReference type="NCBI Taxonomy" id="2788"/>
    <lineage>
        <taxon>Eukaryota</taxon>
        <taxon>Rhodophyta</taxon>
        <taxon>Bangiophyceae</taxon>
        <taxon>Bangiales</taxon>
        <taxon>Bangiaceae</taxon>
        <taxon>Pyropia</taxon>
    </lineage>
</organism>
<reference evidence="1" key="1">
    <citation type="submission" date="2019-11" db="EMBL/GenBank/DDBJ databases">
        <title>Nori genome reveals adaptations in red seaweeds to the harsh intertidal environment.</title>
        <authorList>
            <person name="Wang D."/>
            <person name="Mao Y."/>
        </authorList>
    </citation>
    <scope>NUCLEOTIDE SEQUENCE</scope>
    <source>
        <tissue evidence="1">Gametophyte</tissue>
    </source>
</reference>
<evidence type="ECO:0000313" key="1">
    <source>
        <dbReference type="EMBL" id="KAK1869894.1"/>
    </source>
</evidence>
<keyword evidence="2" id="KW-1185">Reference proteome</keyword>
<name>A0ACC3CI90_PYRYE</name>
<gene>
    <name evidence="1" type="ORF">I4F81_012359</name>
</gene>
<accession>A0ACC3CI90</accession>
<protein>
    <submittedName>
        <fullName evidence="1">Uncharacterized protein</fullName>
    </submittedName>
</protein>
<evidence type="ECO:0000313" key="2">
    <source>
        <dbReference type="Proteomes" id="UP000798662"/>
    </source>
</evidence>
<dbReference type="Proteomes" id="UP000798662">
    <property type="component" value="Chromosome 3"/>
</dbReference>
<sequence length="1103" mass="116578">MRGASAEIRSRGATPPSPASAAASVAAVAAAAVVDAVPPALSGEDGPESACAVAALTPARRAKPVAADDLPLPDAVAAAGASAAVKATPATRAAHRKRFRPVDAPDGGEDGGARAGTGPFSTASTASPPPTVGKGALLATTTPPALTAAPGTRSTPQSTGPATGIPGWGGRGQIPTATSGDPGGAADEAAACGSAATVATPALRVETQTKPDGIEDAVADGGVAGAGAGAHWVGWEAPGSNVWRADAGGAGPALSASSAPESVNTRAAGVATALPFPTITVPSPPRRVAHGPAARRTSPPPPDEIGDGEVAAWGPEELKERLAGYQVDLRAVQASIQEENSQRAAVKAQIRSTSAELRRLEERLQESNLSQAVAEDLKADKKSVRDVLSALSLDLTVTASTLEALYSRVTQLSAVTATITRRLFSIARSDRVLHRLRTCAVPSMDVQYRDWLGQNPLATLVSREEALEAIKAAAEQNLAVSADSKPFCLNAGGPSGCGKTRLGYEAVRWWKDVRSCQRTDQGRGRDFFIPLFIDFANGLSFQESIDAADASECLGARIAAKALSCSLRDVYRDNGKRLSGLDVRSVLEALVLRCVDHGATLDDQVLIGLHLDEYQDYLELIKGREDVSSPQQFFKEMLNGVSDVMRDMTLPTKLGVNVAVLPVITGTPYRAVDILWTKFLQLSVLETPNVDLGGAVSVAADVFAREPVFANHHDDILKQLASSSEICAALLATGYRPRLIVNLADWACKQAVVDVNLLGVSGAVAAVNWQSGLDSLKLHLKGAWDPSVGQLVARVALLRVPVRFVFGEGEGPVSPSERAVHTAESRGEVELAMVPHGQRLPSALPPGVVSSALRVVILPWVQQVLWGVSEYLPPRVREISRARWSSDEQELYIGHLMAARMTHWGTELRGQSGSVALADIFPGALGSSSALNLLCLPQPQTYRVYREKSKFLIGKTSQPSKQLSILSRTLDADVYQTHTLTSGVFLARECNFAVDCRTSIPLVGSTNGNVHIEIQAKQSQVATPLTYEELSSFVNNGRTALKEWSTDGDRVVLVMVTTRPVTEELEKELKGGRFFQQYPELLVISKRQMPCYLPPDLCKRALG</sequence>
<dbReference type="EMBL" id="CM020620">
    <property type="protein sequence ID" value="KAK1869894.1"/>
    <property type="molecule type" value="Genomic_DNA"/>
</dbReference>
<comment type="caution">
    <text evidence="1">The sequence shown here is derived from an EMBL/GenBank/DDBJ whole genome shotgun (WGS) entry which is preliminary data.</text>
</comment>